<dbReference type="AlphaFoldDB" id="A0A8J9UIP7"/>
<keyword evidence="1" id="KW-0812">Transmembrane</keyword>
<accession>A0A8J9UIP7</accession>
<feature type="transmembrane region" description="Helical" evidence="1">
    <location>
        <begin position="55"/>
        <end position="73"/>
    </location>
</feature>
<evidence type="ECO:0000256" key="1">
    <source>
        <dbReference type="SAM" id="Phobius"/>
    </source>
</evidence>
<protein>
    <submittedName>
        <fullName evidence="2">Uncharacterized protein</fullName>
    </submittedName>
</protein>
<sequence length="80" mass="8868">MRQVGMEKCRNEVGAEGGCKHKGCAKRQSRGAFAGGASLLRVVSPQEYNVGKFKLVLHIFVFCLRLIVLRLLLVDVRLVP</sequence>
<gene>
    <name evidence="2" type="ORF">BINO364_LOCUS1461</name>
</gene>
<evidence type="ECO:0000313" key="3">
    <source>
        <dbReference type="Proteomes" id="UP000838878"/>
    </source>
</evidence>
<feature type="non-terminal residue" evidence="2">
    <location>
        <position position="80"/>
    </location>
</feature>
<evidence type="ECO:0000313" key="2">
    <source>
        <dbReference type="EMBL" id="CAH0714407.1"/>
    </source>
</evidence>
<keyword evidence="3" id="KW-1185">Reference proteome</keyword>
<dbReference type="Proteomes" id="UP000838878">
    <property type="component" value="Chromosome 1"/>
</dbReference>
<dbReference type="EMBL" id="OV170221">
    <property type="protein sequence ID" value="CAH0714407.1"/>
    <property type="molecule type" value="Genomic_DNA"/>
</dbReference>
<proteinExistence type="predicted"/>
<organism evidence="2 3">
    <name type="scientific">Brenthis ino</name>
    <name type="common">lesser marbled fritillary</name>
    <dbReference type="NCBI Taxonomy" id="405034"/>
    <lineage>
        <taxon>Eukaryota</taxon>
        <taxon>Metazoa</taxon>
        <taxon>Ecdysozoa</taxon>
        <taxon>Arthropoda</taxon>
        <taxon>Hexapoda</taxon>
        <taxon>Insecta</taxon>
        <taxon>Pterygota</taxon>
        <taxon>Neoptera</taxon>
        <taxon>Endopterygota</taxon>
        <taxon>Lepidoptera</taxon>
        <taxon>Glossata</taxon>
        <taxon>Ditrysia</taxon>
        <taxon>Papilionoidea</taxon>
        <taxon>Nymphalidae</taxon>
        <taxon>Heliconiinae</taxon>
        <taxon>Argynnini</taxon>
        <taxon>Brenthis</taxon>
    </lineage>
</organism>
<reference evidence="2" key="1">
    <citation type="submission" date="2021-12" db="EMBL/GenBank/DDBJ databases">
        <authorList>
            <person name="Martin H S."/>
        </authorList>
    </citation>
    <scope>NUCLEOTIDE SEQUENCE</scope>
</reference>
<keyword evidence="1" id="KW-0472">Membrane</keyword>
<keyword evidence="1" id="KW-1133">Transmembrane helix</keyword>
<name>A0A8J9UIP7_9NEOP</name>